<dbReference type="Pfam" id="PF13409">
    <property type="entry name" value="GST_N_2"/>
    <property type="match status" value="1"/>
</dbReference>
<evidence type="ECO:0000313" key="2">
    <source>
        <dbReference type="EMBL" id="MBB3933967.1"/>
    </source>
</evidence>
<dbReference type="InterPro" id="IPR036282">
    <property type="entry name" value="Glutathione-S-Trfase_C_sf"/>
</dbReference>
<dbReference type="FunFam" id="3.40.30.10:FF:000331">
    <property type="entry name" value="Glutathione S-transferase"/>
    <property type="match status" value="1"/>
</dbReference>
<keyword evidence="3" id="KW-1185">Reference proteome</keyword>
<gene>
    <name evidence="2" type="ORF">GGR05_000078</name>
</gene>
<dbReference type="PANTHER" id="PTHR44051">
    <property type="entry name" value="GLUTATHIONE S-TRANSFERASE-RELATED"/>
    <property type="match status" value="1"/>
</dbReference>
<dbReference type="Proteomes" id="UP000531216">
    <property type="component" value="Unassembled WGS sequence"/>
</dbReference>
<dbReference type="SUPFAM" id="SSF47616">
    <property type="entry name" value="GST C-terminal domain-like"/>
    <property type="match status" value="1"/>
</dbReference>
<dbReference type="InterPro" id="IPR040079">
    <property type="entry name" value="Glutathione_S-Trfase"/>
</dbReference>
<dbReference type="AlphaFoldDB" id="A0A7W6BNF0"/>
<dbReference type="PROSITE" id="PS50405">
    <property type="entry name" value="GST_CTER"/>
    <property type="match status" value="1"/>
</dbReference>
<dbReference type="CDD" id="cd03207">
    <property type="entry name" value="GST_C_8"/>
    <property type="match status" value="1"/>
</dbReference>
<dbReference type="GO" id="GO:0004364">
    <property type="term" value="F:glutathione transferase activity"/>
    <property type="evidence" value="ECO:0007669"/>
    <property type="project" value="UniProtKB-EC"/>
</dbReference>
<dbReference type="InterPro" id="IPR010987">
    <property type="entry name" value="Glutathione-S-Trfase_C-like"/>
</dbReference>
<dbReference type="Gene3D" id="3.40.30.10">
    <property type="entry name" value="Glutaredoxin"/>
    <property type="match status" value="1"/>
</dbReference>
<dbReference type="Gene3D" id="1.20.1050.10">
    <property type="match status" value="1"/>
</dbReference>
<accession>A0A7W6BNF0</accession>
<dbReference type="SUPFAM" id="SSF52833">
    <property type="entry name" value="Thioredoxin-like"/>
    <property type="match status" value="1"/>
</dbReference>
<dbReference type="SFLD" id="SFLDG00358">
    <property type="entry name" value="Main_(cytGST)"/>
    <property type="match status" value="1"/>
</dbReference>
<dbReference type="Pfam" id="PF14497">
    <property type="entry name" value="GST_C_3"/>
    <property type="match status" value="1"/>
</dbReference>
<name>A0A7W6BNF0_9HYPH</name>
<dbReference type="OrthoDB" id="9811242at2"/>
<dbReference type="EC" id="2.5.1.18" evidence="2"/>
<dbReference type="EMBL" id="JACIDO010000001">
    <property type="protein sequence ID" value="MBB3933967.1"/>
    <property type="molecule type" value="Genomic_DNA"/>
</dbReference>
<dbReference type="InterPro" id="IPR004046">
    <property type="entry name" value="GST_C"/>
</dbReference>
<dbReference type="InterPro" id="IPR004045">
    <property type="entry name" value="Glutathione_S-Trfase_N"/>
</dbReference>
<dbReference type="RefSeq" id="WP_090961710.1">
    <property type="nucleotide sequence ID" value="NZ_FOOA01000004.1"/>
</dbReference>
<reference evidence="2 3" key="1">
    <citation type="submission" date="2020-08" db="EMBL/GenBank/DDBJ databases">
        <title>Genomic Encyclopedia of Type Strains, Phase IV (KMG-IV): sequencing the most valuable type-strain genomes for metagenomic binning, comparative biology and taxonomic classification.</title>
        <authorList>
            <person name="Goeker M."/>
        </authorList>
    </citation>
    <scope>NUCLEOTIDE SEQUENCE [LARGE SCALE GENOMIC DNA]</scope>
    <source>
        <strain evidence="2 3">DSM 25024</strain>
    </source>
</reference>
<dbReference type="SFLD" id="SFLDS00019">
    <property type="entry name" value="Glutathione_Transferase_(cytos"/>
    <property type="match status" value="1"/>
</dbReference>
<comment type="caution">
    <text evidence="2">The sequence shown here is derived from an EMBL/GenBank/DDBJ whole genome shotgun (WGS) entry which is preliminary data.</text>
</comment>
<dbReference type="InterPro" id="IPR036249">
    <property type="entry name" value="Thioredoxin-like_sf"/>
</dbReference>
<evidence type="ECO:0000313" key="3">
    <source>
        <dbReference type="Proteomes" id="UP000531216"/>
    </source>
</evidence>
<proteinExistence type="predicted"/>
<protein>
    <submittedName>
        <fullName evidence="2">Glutathione S-transferase</fullName>
        <ecNumber evidence="2">2.5.1.18</ecNumber>
    </submittedName>
</protein>
<feature type="domain" description="GST C-terminal" evidence="1">
    <location>
        <begin position="98"/>
        <end position="230"/>
    </location>
</feature>
<organism evidence="2 3">
    <name type="scientific">Aureimonas phyllosphaerae</name>
    <dbReference type="NCBI Taxonomy" id="1166078"/>
    <lineage>
        <taxon>Bacteria</taxon>
        <taxon>Pseudomonadati</taxon>
        <taxon>Pseudomonadota</taxon>
        <taxon>Alphaproteobacteria</taxon>
        <taxon>Hyphomicrobiales</taxon>
        <taxon>Aurantimonadaceae</taxon>
        <taxon>Aureimonas</taxon>
    </lineage>
</organism>
<evidence type="ECO:0000259" key="1">
    <source>
        <dbReference type="PROSITE" id="PS50405"/>
    </source>
</evidence>
<dbReference type="CDD" id="cd03046">
    <property type="entry name" value="GST_N_GTT1_like"/>
    <property type="match status" value="1"/>
</dbReference>
<keyword evidence="2" id="KW-0808">Transferase</keyword>
<sequence>MDADTLRGRPIRLTAFDWVPRFAQGHVRDLRLRWALEETGLPYEVDLVAQGSQRQAENLARQPFGQVPALTIGADTLFETGACVWRIAAASDALLPQAPGDRDDCLAWVFAATDTVEKPIAMLAMLRFFTTDKAAAAGIEPDIQALLHERLGRLSDALGDAPHLVADRFTVADLMMTSVLRDAEAEDLDPFPQLAAYVARHEGRPAFQRALASQLETFERHADRYRRPKP</sequence>
<dbReference type="PANTHER" id="PTHR44051:SF8">
    <property type="entry name" value="GLUTATHIONE S-TRANSFERASE GSTA"/>
    <property type="match status" value="1"/>
</dbReference>